<dbReference type="PANTHER" id="PTHR11557">
    <property type="entry name" value="PORPHOBILINOGEN DEAMINASE"/>
    <property type="match status" value="1"/>
</dbReference>
<comment type="miscellaneous">
    <text evidence="8">The porphobilinogen subunits are added to the dipyrromethane group.</text>
</comment>
<dbReference type="Gene3D" id="3.40.190.10">
    <property type="entry name" value="Periplasmic binding protein-like II"/>
    <property type="match status" value="2"/>
</dbReference>
<comment type="caution">
    <text evidence="11">The sequence shown here is derived from an EMBL/GenBank/DDBJ whole genome shotgun (WGS) entry which is preliminary data.</text>
</comment>
<dbReference type="SUPFAM" id="SSF54782">
    <property type="entry name" value="Porphobilinogen deaminase (hydroxymethylbilane synthase), C-terminal domain"/>
    <property type="match status" value="1"/>
</dbReference>
<dbReference type="Proteomes" id="UP000023464">
    <property type="component" value="Unassembled WGS sequence"/>
</dbReference>
<dbReference type="InterPro" id="IPR022419">
    <property type="entry name" value="Porphobilin_deaminase_cofac_BS"/>
</dbReference>
<dbReference type="AlphaFoldDB" id="A0A022PFV7"/>
<proteinExistence type="inferred from homology"/>
<dbReference type="GO" id="GO:0005737">
    <property type="term" value="C:cytoplasm"/>
    <property type="evidence" value="ECO:0007669"/>
    <property type="project" value="UniProtKB-UniRule"/>
</dbReference>
<evidence type="ECO:0000256" key="7">
    <source>
        <dbReference type="ARBA" id="ARBA00048169"/>
    </source>
</evidence>
<evidence type="ECO:0000256" key="6">
    <source>
        <dbReference type="ARBA" id="ARBA00023244"/>
    </source>
</evidence>
<dbReference type="InterPro" id="IPR022418">
    <property type="entry name" value="Porphobilinogen_deaminase_C"/>
</dbReference>
<feature type="domain" description="Porphobilinogen deaminase C-terminal" evidence="10">
    <location>
        <begin position="226"/>
        <end position="295"/>
    </location>
</feature>
<comment type="cofactor">
    <cofactor evidence="8">
        <name>dipyrromethane</name>
        <dbReference type="ChEBI" id="CHEBI:60342"/>
    </cofactor>
    <text evidence="8">Binds 1 dipyrromethane group covalently.</text>
</comment>
<dbReference type="GO" id="GO:0006782">
    <property type="term" value="P:protoporphyrinogen IX biosynthetic process"/>
    <property type="evidence" value="ECO:0007669"/>
    <property type="project" value="UniProtKB-UniRule"/>
</dbReference>
<name>A0A022PFV7_9GAMM</name>
<dbReference type="PROSITE" id="PS00533">
    <property type="entry name" value="PORPHOBILINOGEN_DEAM"/>
    <property type="match status" value="1"/>
</dbReference>
<comment type="similarity">
    <text evidence="3 8">Belongs to the HMBS family.</text>
</comment>
<comment type="catalytic activity">
    <reaction evidence="7 8">
        <text>4 porphobilinogen + H2O = hydroxymethylbilane + 4 NH4(+)</text>
        <dbReference type="Rhea" id="RHEA:13185"/>
        <dbReference type="ChEBI" id="CHEBI:15377"/>
        <dbReference type="ChEBI" id="CHEBI:28938"/>
        <dbReference type="ChEBI" id="CHEBI:57845"/>
        <dbReference type="ChEBI" id="CHEBI:58126"/>
        <dbReference type="EC" id="2.5.1.61"/>
    </reaction>
</comment>
<evidence type="ECO:0000256" key="8">
    <source>
        <dbReference type="HAMAP-Rule" id="MF_00260"/>
    </source>
</evidence>
<evidence type="ECO:0000256" key="3">
    <source>
        <dbReference type="ARBA" id="ARBA00005638"/>
    </source>
</evidence>
<dbReference type="InterPro" id="IPR036803">
    <property type="entry name" value="Porphobilinogen_deaminase_C_sf"/>
</dbReference>
<dbReference type="GO" id="GO:0004418">
    <property type="term" value="F:hydroxymethylbilane synthase activity"/>
    <property type="evidence" value="ECO:0007669"/>
    <property type="project" value="UniProtKB-UniRule"/>
</dbReference>
<evidence type="ECO:0000256" key="5">
    <source>
        <dbReference type="ARBA" id="ARBA00022679"/>
    </source>
</evidence>
<dbReference type="EMBL" id="JFGV01000093">
    <property type="protein sequence ID" value="EYU13340.1"/>
    <property type="molecule type" value="Genomic_DNA"/>
</dbReference>
<reference evidence="11 12" key="1">
    <citation type="submission" date="2014-03" db="EMBL/GenBank/DDBJ databases">
        <title>Draft Genome of Photorhabdus luminescens BA1, an Egyptian Isolate.</title>
        <authorList>
            <person name="Ghazal S."/>
            <person name="Hurst S.G.IV."/>
            <person name="Morris K."/>
            <person name="Thomas K."/>
            <person name="Tisa L.S."/>
        </authorList>
    </citation>
    <scope>NUCLEOTIDE SEQUENCE [LARGE SCALE GENOMIC DNA]</scope>
    <source>
        <strain evidence="11 12">BA1</strain>
    </source>
</reference>
<evidence type="ECO:0000259" key="10">
    <source>
        <dbReference type="Pfam" id="PF03900"/>
    </source>
</evidence>
<keyword evidence="12" id="KW-1185">Reference proteome</keyword>
<dbReference type="FunFam" id="3.40.190.10:FF:000005">
    <property type="entry name" value="Porphobilinogen deaminase"/>
    <property type="match status" value="1"/>
</dbReference>
<dbReference type="NCBIfam" id="TIGR00212">
    <property type="entry name" value="hemC"/>
    <property type="match status" value="1"/>
</dbReference>
<evidence type="ECO:0000313" key="11">
    <source>
        <dbReference type="EMBL" id="EYU13340.1"/>
    </source>
</evidence>
<sequence length="313" mass="34335">MSTKTIRIATRQSPLAMWQALYVQQKLQQCHPDLKVQLVPMVTKGDVILDTPLAKIGGKGLFVKELELALLEGRADIAVHSMKDVPVSFPEGLGLVTICERDDPHDAFVSAKYPSLDELPTGSIVGTSSLRRQCQLRELRPDLIIRDLRGNVGTRLSKLDNGHYDAIILAVAGLKRLKLHERIRTSLTAEQSLPAVGQGAVGIECRLDDQQTQTLLAPLNHYDTEICVLAERAMNTRLEGGCQVPIGSYAVWQDGKIWLRALVGAPDGSVIIRGERTALPKDACQAGIELAEELLERGAREILTEIYRGNPPT</sequence>
<organism evidence="11 12">
    <name type="scientific">Photorhabdus aegyptia</name>
    <dbReference type="NCBI Taxonomy" id="2805098"/>
    <lineage>
        <taxon>Bacteria</taxon>
        <taxon>Pseudomonadati</taxon>
        <taxon>Pseudomonadota</taxon>
        <taxon>Gammaproteobacteria</taxon>
        <taxon>Enterobacterales</taxon>
        <taxon>Morganellaceae</taxon>
        <taxon>Photorhabdus</taxon>
    </lineage>
</organism>
<dbReference type="RefSeq" id="WP_036783047.1">
    <property type="nucleotide sequence ID" value="NZ_CAWLTM010000022.1"/>
</dbReference>
<dbReference type="SUPFAM" id="SSF53850">
    <property type="entry name" value="Periplasmic binding protein-like II"/>
    <property type="match status" value="1"/>
</dbReference>
<dbReference type="Pfam" id="PF03900">
    <property type="entry name" value="Porphobil_deamC"/>
    <property type="match status" value="1"/>
</dbReference>
<dbReference type="HAMAP" id="MF_00260">
    <property type="entry name" value="Porphobil_deam"/>
    <property type="match status" value="1"/>
</dbReference>
<keyword evidence="5 8" id="KW-0808">Transferase</keyword>
<dbReference type="FunFam" id="3.40.190.10:FF:000004">
    <property type="entry name" value="Porphobilinogen deaminase"/>
    <property type="match status" value="1"/>
</dbReference>
<comment type="pathway">
    <text evidence="2">Porphyrin-containing compound metabolism; protoporphyrin-IX biosynthesis; coproporphyrinogen-III from 5-aminolevulinate: step 2/4.</text>
</comment>
<dbReference type="CDD" id="cd13646">
    <property type="entry name" value="PBP2_EcHMBS_like"/>
    <property type="match status" value="1"/>
</dbReference>
<dbReference type="PRINTS" id="PR00151">
    <property type="entry name" value="PORPHBDMNASE"/>
</dbReference>
<dbReference type="Gene3D" id="3.30.160.40">
    <property type="entry name" value="Porphobilinogen deaminase, C-terminal domain"/>
    <property type="match status" value="1"/>
</dbReference>
<dbReference type="InterPro" id="IPR000860">
    <property type="entry name" value="HemC"/>
</dbReference>
<dbReference type="PIRSF" id="PIRSF001438">
    <property type="entry name" value="4pyrrol_synth_OHMeBilane_synth"/>
    <property type="match status" value="1"/>
</dbReference>
<feature type="modified residue" description="S-(dipyrrolylmethanemethyl)cysteine" evidence="8">
    <location>
        <position position="242"/>
    </location>
</feature>
<dbReference type="FunFam" id="3.30.160.40:FF:000002">
    <property type="entry name" value="Porphobilinogen deaminase"/>
    <property type="match status" value="1"/>
</dbReference>
<dbReference type="Pfam" id="PF01379">
    <property type="entry name" value="Porphobil_deam"/>
    <property type="match status" value="1"/>
</dbReference>
<dbReference type="UniPathway" id="UPA00251">
    <property type="reaction ID" value="UER00319"/>
</dbReference>
<accession>A0A022PFV7</accession>
<evidence type="ECO:0000256" key="2">
    <source>
        <dbReference type="ARBA" id="ARBA00004735"/>
    </source>
</evidence>
<comment type="function">
    <text evidence="1 8">Tetrapolymerization of the monopyrrole PBG into the hydroxymethylbilane pre-uroporphyrinogen in several discrete steps.</text>
</comment>
<evidence type="ECO:0000313" key="12">
    <source>
        <dbReference type="Proteomes" id="UP000023464"/>
    </source>
</evidence>
<comment type="subunit">
    <text evidence="4 8">Monomer.</text>
</comment>
<dbReference type="InterPro" id="IPR022417">
    <property type="entry name" value="Porphobilin_deaminase_N"/>
</dbReference>
<dbReference type="PANTHER" id="PTHR11557:SF0">
    <property type="entry name" value="PORPHOBILINOGEN DEAMINASE"/>
    <property type="match status" value="1"/>
</dbReference>
<evidence type="ECO:0000256" key="4">
    <source>
        <dbReference type="ARBA" id="ARBA00011245"/>
    </source>
</evidence>
<gene>
    <name evidence="8" type="primary">hemC</name>
    <name evidence="11" type="ORF">BA1DRAFT_04191</name>
</gene>
<feature type="domain" description="Porphobilinogen deaminase N-terminal" evidence="9">
    <location>
        <begin position="6"/>
        <end position="213"/>
    </location>
</feature>
<evidence type="ECO:0000259" key="9">
    <source>
        <dbReference type="Pfam" id="PF01379"/>
    </source>
</evidence>
<dbReference type="PATRIC" id="fig|1393736.3.peg.4272"/>
<dbReference type="EC" id="2.5.1.61" evidence="8"/>
<evidence type="ECO:0000256" key="1">
    <source>
        <dbReference type="ARBA" id="ARBA00002869"/>
    </source>
</evidence>
<keyword evidence="6 8" id="KW-0627">Porphyrin biosynthesis</keyword>
<protein>
    <recommendedName>
        <fullName evidence="8">Porphobilinogen deaminase</fullName>
        <shortName evidence="8">PBG</shortName>
        <ecNumber evidence="8">2.5.1.61</ecNumber>
    </recommendedName>
    <alternativeName>
        <fullName evidence="8">Hydroxymethylbilane synthase</fullName>
        <shortName evidence="8">HMBS</shortName>
    </alternativeName>
    <alternativeName>
        <fullName evidence="8">Pre-uroporphyrinogen synthase</fullName>
    </alternativeName>
</protein>